<dbReference type="Gene3D" id="2.40.160.210">
    <property type="entry name" value="Acyl-CoA thioesterase, double hotdog domain"/>
    <property type="match status" value="1"/>
</dbReference>
<feature type="domain" description="Acyl-CoA thioesterase-like C-terminal" evidence="2">
    <location>
        <begin position="158"/>
        <end position="292"/>
    </location>
</feature>
<evidence type="ECO:0000259" key="2">
    <source>
        <dbReference type="Pfam" id="PF20789"/>
    </source>
</evidence>
<dbReference type="InterPro" id="IPR029069">
    <property type="entry name" value="HotDog_dom_sf"/>
</dbReference>
<name>A0A0F0I8U6_ASPPU</name>
<proteinExistence type="predicted"/>
<dbReference type="AlphaFoldDB" id="A0A0F0I8U6"/>
<evidence type="ECO:0000259" key="1">
    <source>
        <dbReference type="Pfam" id="PF13622"/>
    </source>
</evidence>
<organism evidence="3 4">
    <name type="scientific">Aspergillus parasiticus (strain ATCC 56775 / NRRL 5862 / SRRC 143 / SU-1)</name>
    <dbReference type="NCBI Taxonomy" id="1403190"/>
    <lineage>
        <taxon>Eukaryota</taxon>
        <taxon>Fungi</taxon>
        <taxon>Dikarya</taxon>
        <taxon>Ascomycota</taxon>
        <taxon>Pezizomycotina</taxon>
        <taxon>Eurotiomycetes</taxon>
        <taxon>Eurotiomycetidae</taxon>
        <taxon>Eurotiales</taxon>
        <taxon>Aspergillaceae</taxon>
        <taxon>Aspergillus</taxon>
        <taxon>Aspergillus subgen. Circumdati</taxon>
    </lineage>
</organism>
<dbReference type="InterPro" id="IPR049450">
    <property type="entry name" value="ACOT8-like_C"/>
</dbReference>
<gene>
    <name evidence="3" type="ORF">P875_00034039</name>
</gene>
<dbReference type="PANTHER" id="PTHR38110">
    <property type="entry name" value="CHROMOSOME 23, WHOLE GENOME SHOTGUN SEQUENCE"/>
    <property type="match status" value="1"/>
</dbReference>
<dbReference type="InterPro" id="IPR052389">
    <property type="entry name" value="Sec_Metab_Biosynth-Assoc"/>
</dbReference>
<evidence type="ECO:0000313" key="3">
    <source>
        <dbReference type="EMBL" id="KJK63102.1"/>
    </source>
</evidence>
<feature type="domain" description="Acyl-CoA thioesterase-like N-terminal HotDog" evidence="1">
    <location>
        <begin position="33"/>
        <end position="126"/>
    </location>
</feature>
<accession>A0A0F0I8U6</accession>
<dbReference type="OrthoDB" id="2532955at2759"/>
<sequence length="304" mass="33293">MASHPISASPLLQAVSSIALEKGTRDQFVANISPEWCTQHSVLGGYLNALMLSAAQKLNALEFGEERFPDPIHVFVQFLHMVPPGQVVVTCKHLRVSSRQCVVRVEVARTTASGKPSTPATVGIVTCANISKEEGLTQHSKPAFAVPLPNRHTECIKIDDPVVDSTPVTSKLNWVAPKAANGLWGHRVGGHHREVWVSFRDGSNISDLLHLALLSDMPLQPAATHQAGFYFKYALSTLCMTVEFKKRPDPSTQWVMIRSNSHLVANGRYDVNIQILDEEGNILALSNHVVYVSELRARGKGAKL</sequence>
<dbReference type="InterPro" id="IPR049449">
    <property type="entry name" value="TesB_ACOT8-like_N"/>
</dbReference>
<evidence type="ECO:0000313" key="4">
    <source>
        <dbReference type="Proteomes" id="UP000033540"/>
    </source>
</evidence>
<dbReference type="PANTHER" id="PTHR38110:SF4">
    <property type="entry name" value="THIOESTERASE-LIKE SUPERFAMILY-DOMAIN-CONTAINING PROTEIN"/>
    <property type="match status" value="1"/>
</dbReference>
<dbReference type="Proteomes" id="UP000033540">
    <property type="component" value="Unassembled WGS sequence"/>
</dbReference>
<dbReference type="SUPFAM" id="SSF54637">
    <property type="entry name" value="Thioesterase/thiol ester dehydrase-isomerase"/>
    <property type="match status" value="2"/>
</dbReference>
<comment type="caution">
    <text evidence="3">The sequence shown here is derived from an EMBL/GenBank/DDBJ whole genome shotgun (WGS) entry which is preliminary data.</text>
</comment>
<dbReference type="Pfam" id="PF13622">
    <property type="entry name" value="4HBT_3"/>
    <property type="match status" value="1"/>
</dbReference>
<dbReference type="EMBL" id="JZEE01000584">
    <property type="protein sequence ID" value="KJK63102.1"/>
    <property type="molecule type" value="Genomic_DNA"/>
</dbReference>
<reference evidence="3 4" key="1">
    <citation type="submission" date="2015-02" db="EMBL/GenBank/DDBJ databases">
        <title>Draft genome sequence of Aspergillus parasiticus SU-1.</title>
        <authorList>
            <person name="Yu J."/>
            <person name="Fedorova N."/>
            <person name="Yin Y."/>
            <person name="Losada L."/>
            <person name="Zafar N."/>
            <person name="Taujale R."/>
            <person name="Ehrlich K.C."/>
            <person name="Bhatnagar D."/>
            <person name="Cleveland T.E."/>
            <person name="Bennett J.W."/>
            <person name="Nierman W.C."/>
        </authorList>
    </citation>
    <scope>NUCLEOTIDE SEQUENCE [LARGE SCALE GENOMIC DNA]</scope>
    <source>
        <strain evidence="4">ATCC 56775 / NRRL 5862 / SRRC 143 / SU-1</strain>
    </source>
</reference>
<protein>
    <submittedName>
        <fullName evidence="3">Thioesterase-like superfamily protein</fullName>
    </submittedName>
</protein>
<dbReference type="STRING" id="1403190.A0A0F0I8U6"/>
<dbReference type="Pfam" id="PF20789">
    <property type="entry name" value="4HBT_3C"/>
    <property type="match status" value="1"/>
</dbReference>
<dbReference type="InterPro" id="IPR042171">
    <property type="entry name" value="Acyl-CoA_hotdog"/>
</dbReference>